<keyword evidence="2" id="KW-0808">Transferase</keyword>
<feature type="region of interest" description="Disordered" evidence="4">
    <location>
        <begin position="222"/>
        <end position="247"/>
    </location>
</feature>
<name>A0AA39WA68_9PEZI</name>
<dbReference type="FunFam" id="3.90.1410.10:FF:000007">
    <property type="entry name" value="Ribosomal lysine N-methyltransferase 4"/>
    <property type="match status" value="1"/>
</dbReference>
<dbReference type="InterPro" id="IPR036464">
    <property type="entry name" value="Rubisco_LSMT_subst-bd_sf"/>
</dbReference>
<reference evidence="6" key="1">
    <citation type="submission" date="2023-06" db="EMBL/GenBank/DDBJ databases">
        <title>Genome-scale phylogeny and comparative genomics of the fungal order Sordariales.</title>
        <authorList>
            <consortium name="Lawrence Berkeley National Laboratory"/>
            <person name="Hensen N."/>
            <person name="Bonometti L."/>
            <person name="Westerberg I."/>
            <person name="Brannstrom I.O."/>
            <person name="Guillou S."/>
            <person name="Cros-Aarteil S."/>
            <person name="Calhoun S."/>
            <person name="Haridas S."/>
            <person name="Kuo A."/>
            <person name="Mondo S."/>
            <person name="Pangilinan J."/>
            <person name="Riley R."/>
            <person name="LaButti K."/>
            <person name="Andreopoulos B."/>
            <person name="Lipzen A."/>
            <person name="Chen C."/>
            <person name="Yanf M."/>
            <person name="Daum C."/>
            <person name="Ng V."/>
            <person name="Clum A."/>
            <person name="Steindorff A."/>
            <person name="Ohm R."/>
            <person name="Martin F."/>
            <person name="Silar P."/>
            <person name="Natvig D."/>
            <person name="Lalanne C."/>
            <person name="Gautier V."/>
            <person name="Ament-velasquez S.L."/>
            <person name="Kruys A."/>
            <person name="Hutchinson M.I."/>
            <person name="Powell A.J."/>
            <person name="Barry K."/>
            <person name="Miller A.N."/>
            <person name="Grigoriev I.V."/>
            <person name="Debuchy R."/>
            <person name="Gladieux P."/>
            <person name="Thoren M.H."/>
            <person name="Johannesson H."/>
        </authorList>
    </citation>
    <scope>NUCLEOTIDE SEQUENCE</scope>
    <source>
        <strain evidence="6">SMH3391-2</strain>
    </source>
</reference>
<dbReference type="Pfam" id="PF00856">
    <property type="entry name" value="SET"/>
    <property type="match status" value="1"/>
</dbReference>
<dbReference type="InterPro" id="IPR015353">
    <property type="entry name" value="Rubisco_LSMT_subst-bd"/>
</dbReference>
<dbReference type="SUPFAM" id="SSF82199">
    <property type="entry name" value="SET domain"/>
    <property type="match status" value="1"/>
</dbReference>
<evidence type="ECO:0000256" key="2">
    <source>
        <dbReference type="ARBA" id="ARBA00022679"/>
    </source>
</evidence>
<evidence type="ECO:0000313" key="6">
    <source>
        <dbReference type="EMBL" id="KAK0609598.1"/>
    </source>
</evidence>
<feature type="region of interest" description="Disordered" evidence="4">
    <location>
        <begin position="501"/>
        <end position="524"/>
    </location>
</feature>
<dbReference type="Pfam" id="PF09273">
    <property type="entry name" value="Rubis-subs-bind"/>
    <property type="match status" value="1"/>
</dbReference>
<dbReference type="EMBL" id="JAULSR010000013">
    <property type="protein sequence ID" value="KAK0609598.1"/>
    <property type="molecule type" value="Genomic_DNA"/>
</dbReference>
<keyword evidence="7" id="KW-1185">Reference proteome</keyword>
<dbReference type="GO" id="GO:0032259">
    <property type="term" value="P:methylation"/>
    <property type="evidence" value="ECO:0007669"/>
    <property type="project" value="UniProtKB-KW"/>
</dbReference>
<gene>
    <name evidence="6" type="ORF">B0T17DRAFT_546640</name>
</gene>
<dbReference type="InterPro" id="IPR050600">
    <property type="entry name" value="SETD3_SETD6_MTase"/>
</dbReference>
<evidence type="ECO:0000256" key="4">
    <source>
        <dbReference type="SAM" id="MobiDB-lite"/>
    </source>
</evidence>
<feature type="domain" description="SET" evidence="5">
    <location>
        <begin position="32"/>
        <end position="299"/>
    </location>
</feature>
<evidence type="ECO:0000259" key="5">
    <source>
        <dbReference type="PROSITE" id="PS50280"/>
    </source>
</evidence>
<dbReference type="SUPFAM" id="SSF81822">
    <property type="entry name" value="RuBisCo LSMT C-terminal, substrate-binding domain"/>
    <property type="match status" value="1"/>
</dbReference>
<dbReference type="InterPro" id="IPR001214">
    <property type="entry name" value="SET_dom"/>
</dbReference>
<evidence type="ECO:0000256" key="1">
    <source>
        <dbReference type="ARBA" id="ARBA00022603"/>
    </source>
</evidence>
<dbReference type="PANTHER" id="PTHR13271">
    <property type="entry name" value="UNCHARACTERIZED PUTATIVE METHYLTRANSFERASE"/>
    <property type="match status" value="1"/>
</dbReference>
<proteinExistence type="predicted"/>
<keyword evidence="3" id="KW-0949">S-adenosyl-L-methionine</keyword>
<evidence type="ECO:0000313" key="7">
    <source>
        <dbReference type="Proteomes" id="UP001174934"/>
    </source>
</evidence>
<protein>
    <recommendedName>
        <fullName evidence="5">SET domain-containing protein</fullName>
    </recommendedName>
</protein>
<organism evidence="6 7">
    <name type="scientific">Bombardia bombarda</name>
    <dbReference type="NCBI Taxonomy" id="252184"/>
    <lineage>
        <taxon>Eukaryota</taxon>
        <taxon>Fungi</taxon>
        <taxon>Dikarya</taxon>
        <taxon>Ascomycota</taxon>
        <taxon>Pezizomycotina</taxon>
        <taxon>Sordariomycetes</taxon>
        <taxon>Sordariomycetidae</taxon>
        <taxon>Sordariales</taxon>
        <taxon>Lasiosphaeriaceae</taxon>
        <taxon>Bombardia</taxon>
    </lineage>
</organism>
<dbReference type="Gene3D" id="3.90.1410.10">
    <property type="entry name" value="set domain protein methyltransferase, domain 1"/>
    <property type="match status" value="1"/>
</dbReference>
<feature type="compositionally biased region" description="Acidic residues" evidence="4">
    <location>
        <begin position="222"/>
        <end position="239"/>
    </location>
</feature>
<dbReference type="GO" id="GO:0005634">
    <property type="term" value="C:nucleus"/>
    <property type="evidence" value="ECO:0007669"/>
    <property type="project" value="TreeGrafter"/>
</dbReference>
<dbReference type="Gene3D" id="3.90.1420.10">
    <property type="entry name" value="Rubisco LSMT, substrate-binding domain"/>
    <property type="match status" value="1"/>
</dbReference>
<dbReference type="InterPro" id="IPR046341">
    <property type="entry name" value="SET_dom_sf"/>
</dbReference>
<dbReference type="PANTHER" id="PTHR13271:SF34">
    <property type="entry name" value="N-LYSINE METHYLTRANSFERASE SETD6"/>
    <property type="match status" value="1"/>
</dbReference>
<dbReference type="GO" id="GO:0016279">
    <property type="term" value="F:protein-lysine N-methyltransferase activity"/>
    <property type="evidence" value="ECO:0007669"/>
    <property type="project" value="TreeGrafter"/>
</dbReference>
<keyword evidence="1" id="KW-0489">Methyltransferase</keyword>
<accession>A0AA39WA68</accession>
<comment type="caution">
    <text evidence="6">The sequence shown here is derived from an EMBL/GenBank/DDBJ whole genome shotgun (WGS) entry which is preliminary data.</text>
</comment>
<dbReference type="Proteomes" id="UP001174934">
    <property type="component" value="Unassembled WGS sequence"/>
</dbReference>
<evidence type="ECO:0000256" key="3">
    <source>
        <dbReference type="ARBA" id="ARBA00022691"/>
    </source>
</evidence>
<dbReference type="PROSITE" id="PS50280">
    <property type="entry name" value="SET"/>
    <property type="match status" value="1"/>
</dbReference>
<sequence length="524" mass="57738">MDVDGGHDVEFSQGTQRFLDWFCALPGATFHKDISIVDLRDGNAGRGIVATADIPADTTLFTIPRQSILCTATSPLTTLLPSLFASPNPNADGSSNDGSEVTTQDPWTTLILILIYEHLRGPLSPWAPYLSILPTAFNTPMFWGPSDLAELQASALVAKIGQADADAMIRTNILSVIQARQDVFFPPTTSAYTGAAKPSDEQLLQLAHRVGSAIMAYAFDLEKDEDEEEDDSDEEDEGEDGWKEDTKTGFKGMMGMVPMADMLNADAEFNAHINHGEATLVATSLRPIKAGDEVLNYYGPLSSGELLRRYGYVTEKHTRYDVVELPWVLVQESINKRFKVSLNKEEDWAWVNKVFKEMVEEEGDAEVEDSFVLERASEEPDAEGRLTGEVVFTALPQELEAQVKAYLKAVKKWNGGKGLAAEALADKDTRKEIYLDSVVSALRDRESQYATTLEDDQELLATLDGRPSGRREMAVWVRRGEKKLLREGQAWVERKLAELKGKADDGRRGGGGGGDGPSAKRQRN</sequence>
<dbReference type="AlphaFoldDB" id="A0AA39WA68"/>